<evidence type="ECO:0000313" key="3">
    <source>
        <dbReference type="Proteomes" id="UP001163046"/>
    </source>
</evidence>
<feature type="region of interest" description="Disordered" evidence="1">
    <location>
        <begin position="1"/>
        <end position="51"/>
    </location>
</feature>
<name>A0A9X0D7E4_9CNID</name>
<proteinExistence type="predicted"/>
<feature type="compositionally biased region" description="Basic and acidic residues" evidence="1">
    <location>
        <begin position="17"/>
        <end position="29"/>
    </location>
</feature>
<organism evidence="2 3">
    <name type="scientific">Desmophyllum pertusum</name>
    <dbReference type="NCBI Taxonomy" id="174260"/>
    <lineage>
        <taxon>Eukaryota</taxon>
        <taxon>Metazoa</taxon>
        <taxon>Cnidaria</taxon>
        <taxon>Anthozoa</taxon>
        <taxon>Hexacorallia</taxon>
        <taxon>Scleractinia</taxon>
        <taxon>Caryophylliina</taxon>
        <taxon>Caryophylliidae</taxon>
        <taxon>Desmophyllum</taxon>
    </lineage>
</organism>
<keyword evidence="3" id="KW-1185">Reference proteome</keyword>
<dbReference type="EMBL" id="MU825486">
    <property type="protein sequence ID" value="KAJ7388348.1"/>
    <property type="molecule type" value="Genomic_DNA"/>
</dbReference>
<comment type="caution">
    <text evidence="2">The sequence shown here is derived from an EMBL/GenBank/DDBJ whole genome shotgun (WGS) entry which is preliminary data.</text>
</comment>
<protein>
    <submittedName>
        <fullName evidence="2">Uncharacterized protein</fullName>
    </submittedName>
</protein>
<accession>A0A9X0D7E4</accession>
<reference evidence="2" key="1">
    <citation type="submission" date="2023-01" db="EMBL/GenBank/DDBJ databases">
        <title>Genome assembly of the deep-sea coral Lophelia pertusa.</title>
        <authorList>
            <person name="Herrera S."/>
            <person name="Cordes E."/>
        </authorList>
    </citation>
    <scope>NUCLEOTIDE SEQUENCE</scope>
    <source>
        <strain evidence="2">USNM1676648</strain>
        <tissue evidence="2">Polyp</tissue>
    </source>
</reference>
<dbReference type="Proteomes" id="UP001163046">
    <property type="component" value="Unassembled WGS sequence"/>
</dbReference>
<feature type="compositionally biased region" description="Polar residues" evidence="1">
    <location>
        <begin position="1"/>
        <end position="16"/>
    </location>
</feature>
<evidence type="ECO:0000313" key="2">
    <source>
        <dbReference type="EMBL" id="KAJ7388348.1"/>
    </source>
</evidence>
<feature type="non-terminal residue" evidence="2">
    <location>
        <position position="1"/>
    </location>
</feature>
<gene>
    <name evidence="2" type="ORF">OS493_038249</name>
</gene>
<evidence type="ECO:0000256" key="1">
    <source>
        <dbReference type="SAM" id="MobiDB-lite"/>
    </source>
</evidence>
<dbReference type="AlphaFoldDB" id="A0A9X0D7E4"/>
<sequence>LGDQGSTQGSTPTTVNYKKEVSQGDERLQRNGKKNGKFASPLISGEHSYQE</sequence>